<accession>I3ZLV5</accession>
<dbReference type="AlphaFoldDB" id="I3ZLV5"/>
<evidence type="ECO:0008006" key="4">
    <source>
        <dbReference type="Google" id="ProtNLM"/>
    </source>
</evidence>
<evidence type="ECO:0000313" key="2">
    <source>
        <dbReference type="EMBL" id="AFL90223.1"/>
    </source>
</evidence>
<keyword evidence="3" id="KW-1185">Reference proteome</keyword>
<evidence type="ECO:0000256" key="1">
    <source>
        <dbReference type="SAM" id="MobiDB-lite"/>
    </source>
</evidence>
<proteinExistence type="predicted"/>
<sequence length="295" mass="31919">MCHAGRRNHEITHPTGTHSATCNPGPERTYVHRSLSLLLCPLLSIGLASGETIPARHRQGSVHAMLLIYNEAGKLVGVADDTNVARGKTWVSRLTMRFRDGSLDDETTVYTQGKNLRVVSDHHIQKGPSFPKPIDTTVNAASGNVTWHEMKDGKDEVKTDHMDLPLDLANGLLPLVIQNFPSGVDEVKVGYVASAPKPRLIKLAISRDGQSGFTIGGERRKADTFKVHFELGGIVGVIAPIIGKDPGDLHIWALGGDAPTFIRMNGELYNGGTVYDVELSGPSWAKNTQPTLPAK</sequence>
<dbReference type="KEGG" id="trs:Terro_4015"/>
<gene>
    <name evidence="2" type="ordered locus">Terro_4015</name>
</gene>
<dbReference type="Proteomes" id="UP000006056">
    <property type="component" value="Chromosome"/>
</dbReference>
<protein>
    <recommendedName>
        <fullName evidence="4">DUF3108 domain-containing protein</fullName>
    </recommendedName>
</protein>
<name>I3ZLV5_TERRK</name>
<evidence type="ECO:0000313" key="3">
    <source>
        <dbReference type="Proteomes" id="UP000006056"/>
    </source>
</evidence>
<dbReference type="STRING" id="926566.Terro_4015"/>
<feature type="region of interest" description="Disordered" evidence="1">
    <location>
        <begin position="1"/>
        <end position="21"/>
    </location>
</feature>
<dbReference type="HOGENOM" id="CLU_1045459_0_0_0"/>
<reference evidence="2 3" key="1">
    <citation type="submission" date="2012-06" db="EMBL/GenBank/DDBJ databases">
        <title>Complete genome of Terriglobus roseus DSM 18391.</title>
        <authorList>
            <consortium name="US DOE Joint Genome Institute (JGI-PGF)"/>
            <person name="Lucas S."/>
            <person name="Copeland A."/>
            <person name="Lapidus A."/>
            <person name="Glavina del Rio T."/>
            <person name="Dalin E."/>
            <person name="Tice H."/>
            <person name="Bruce D."/>
            <person name="Goodwin L."/>
            <person name="Pitluck S."/>
            <person name="Peters L."/>
            <person name="Mikhailova N."/>
            <person name="Munk A.C.C."/>
            <person name="Kyrpides N."/>
            <person name="Mavromatis K."/>
            <person name="Ivanova N."/>
            <person name="Brettin T."/>
            <person name="Detter J.C."/>
            <person name="Han C."/>
            <person name="Larimer F."/>
            <person name="Land M."/>
            <person name="Hauser L."/>
            <person name="Markowitz V."/>
            <person name="Cheng J.-F."/>
            <person name="Hugenholtz P."/>
            <person name="Woyke T."/>
            <person name="Wu D."/>
            <person name="Brambilla E."/>
            <person name="Klenk H.-P."/>
            <person name="Eisen J.A."/>
        </authorList>
    </citation>
    <scope>NUCLEOTIDE SEQUENCE [LARGE SCALE GENOMIC DNA]</scope>
    <source>
        <strain evidence="3">DSM 18391 / NRRL B-41598 / KBS 63</strain>
    </source>
</reference>
<organism evidence="2 3">
    <name type="scientific">Terriglobus roseus (strain DSM 18391 / NRRL B-41598 / KBS 63)</name>
    <dbReference type="NCBI Taxonomy" id="926566"/>
    <lineage>
        <taxon>Bacteria</taxon>
        <taxon>Pseudomonadati</taxon>
        <taxon>Acidobacteriota</taxon>
        <taxon>Terriglobia</taxon>
        <taxon>Terriglobales</taxon>
        <taxon>Acidobacteriaceae</taxon>
        <taxon>Terriglobus</taxon>
    </lineage>
</organism>
<dbReference type="EMBL" id="CP003379">
    <property type="protein sequence ID" value="AFL90223.1"/>
    <property type="molecule type" value="Genomic_DNA"/>
</dbReference>
<dbReference type="eggNOG" id="ENOG5030AN2">
    <property type="taxonomic scope" value="Bacteria"/>
</dbReference>